<gene>
    <name evidence="2" type="ORF">TM448A07747_0009</name>
    <name evidence="3" type="ORF">TM448B07559_0009</name>
</gene>
<evidence type="ECO:0000313" key="3">
    <source>
        <dbReference type="EMBL" id="QJI04347.1"/>
    </source>
</evidence>
<feature type="region of interest" description="Disordered" evidence="1">
    <location>
        <begin position="1"/>
        <end position="22"/>
    </location>
</feature>
<evidence type="ECO:0000313" key="2">
    <source>
        <dbReference type="EMBL" id="QJA55220.1"/>
    </source>
</evidence>
<dbReference type="EMBL" id="MT144578">
    <property type="protein sequence ID" value="QJA55220.1"/>
    <property type="molecule type" value="Genomic_DNA"/>
</dbReference>
<protein>
    <submittedName>
        <fullName evidence="2">Uncharacterized protein</fullName>
    </submittedName>
</protein>
<accession>A0A6H2A703</accession>
<dbReference type="AlphaFoldDB" id="A0A6H2A703"/>
<name>A0A6H2A703_9ZZZZ</name>
<reference evidence="2" key="1">
    <citation type="submission" date="2020-03" db="EMBL/GenBank/DDBJ databases">
        <title>The deep terrestrial virosphere.</title>
        <authorList>
            <person name="Holmfeldt K."/>
            <person name="Nilsson E."/>
            <person name="Simone D."/>
            <person name="Lopez-Fernandez M."/>
            <person name="Wu X."/>
            <person name="de Brujin I."/>
            <person name="Lundin D."/>
            <person name="Andersson A."/>
            <person name="Bertilsson S."/>
            <person name="Dopson M."/>
        </authorList>
    </citation>
    <scope>NUCLEOTIDE SEQUENCE</scope>
    <source>
        <strain evidence="2">TM448A07747</strain>
        <strain evidence="3">TM448B07559</strain>
    </source>
</reference>
<organism evidence="2">
    <name type="scientific">viral metagenome</name>
    <dbReference type="NCBI Taxonomy" id="1070528"/>
    <lineage>
        <taxon>unclassified sequences</taxon>
        <taxon>metagenomes</taxon>
        <taxon>organismal metagenomes</taxon>
    </lineage>
</organism>
<sequence>MKLYESVKHIRDNSDPQKDQKEAVEANARLLDALYRLSFTADGLQASEVDELVNSLQRKENEVKVLLGRITHVFKKGFSISEFSNTKPQ</sequence>
<proteinExistence type="predicted"/>
<evidence type="ECO:0000256" key="1">
    <source>
        <dbReference type="SAM" id="MobiDB-lite"/>
    </source>
</evidence>
<dbReference type="EMBL" id="MT145171">
    <property type="protein sequence ID" value="QJI04347.1"/>
    <property type="molecule type" value="Genomic_DNA"/>
</dbReference>